<organism evidence="3 4">
    <name type="scientific">Tachysurus vachellii</name>
    <name type="common">Darkbarbel catfish</name>
    <name type="synonym">Pelteobagrus vachellii</name>
    <dbReference type="NCBI Taxonomy" id="175792"/>
    <lineage>
        <taxon>Eukaryota</taxon>
        <taxon>Metazoa</taxon>
        <taxon>Chordata</taxon>
        <taxon>Craniata</taxon>
        <taxon>Vertebrata</taxon>
        <taxon>Euteleostomi</taxon>
        <taxon>Actinopterygii</taxon>
        <taxon>Neopterygii</taxon>
        <taxon>Teleostei</taxon>
        <taxon>Ostariophysi</taxon>
        <taxon>Siluriformes</taxon>
        <taxon>Bagridae</taxon>
        <taxon>Tachysurus</taxon>
    </lineage>
</organism>
<feature type="compositionally biased region" description="Polar residues" evidence="1">
    <location>
        <begin position="88"/>
        <end position="100"/>
    </location>
</feature>
<accession>A0AA88MF66</accession>
<dbReference type="EMBL" id="JAVHJS010000014">
    <property type="protein sequence ID" value="KAK2836555.1"/>
    <property type="molecule type" value="Genomic_DNA"/>
</dbReference>
<gene>
    <name evidence="3" type="ORF">Q7C36_014424</name>
</gene>
<feature type="region of interest" description="Disordered" evidence="1">
    <location>
        <begin position="75"/>
        <end position="100"/>
    </location>
</feature>
<evidence type="ECO:0000256" key="2">
    <source>
        <dbReference type="SAM" id="Phobius"/>
    </source>
</evidence>
<comment type="caution">
    <text evidence="3">The sequence shown here is derived from an EMBL/GenBank/DDBJ whole genome shotgun (WGS) entry which is preliminary data.</text>
</comment>
<dbReference type="AlphaFoldDB" id="A0AA88MF66"/>
<keyword evidence="2" id="KW-1133">Transmembrane helix</keyword>
<evidence type="ECO:0000256" key="1">
    <source>
        <dbReference type="SAM" id="MobiDB-lite"/>
    </source>
</evidence>
<name>A0AA88MF66_TACVA</name>
<evidence type="ECO:0000313" key="3">
    <source>
        <dbReference type="EMBL" id="KAK2836555.1"/>
    </source>
</evidence>
<keyword evidence="4" id="KW-1185">Reference proteome</keyword>
<reference evidence="3" key="1">
    <citation type="submission" date="2023-08" db="EMBL/GenBank/DDBJ databases">
        <title>Pelteobagrus vachellii genome.</title>
        <authorList>
            <person name="Liu H."/>
        </authorList>
    </citation>
    <scope>NUCLEOTIDE SEQUENCE</scope>
    <source>
        <strain evidence="3">PRFRI_2022a</strain>
        <tissue evidence="3">Muscle</tissue>
    </source>
</reference>
<feature type="transmembrane region" description="Helical" evidence="2">
    <location>
        <begin position="37"/>
        <end position="55"/>
    </location>
</feature>
<dbReference type="Proteomes" id="UP001187315">
    <property type="component" value="Unassembled WGS sequence"/>
</dbReference>
<protein>
    <submittedName>
        <fullName evidence="3">Uncharacterized protein</fullName>
    </submittedName>
</protein>
<sequence>MLVGLDAFQAGDHWSVMEHRETRNACALAERILVAHLYLYLYLCIAGSIHVRSVAEVSRKRAQGRIRYIKHVGKPDSCSQFGGRGTTLPEQDSTEGPSET</sequence>
<evidence type="ECO:0000313" key="4">
    <source>
        <dbReference type="Proteomes" id="UP001187315"/>
    </source>
</evidence>
<proteinExistence type="predicted"/>
<keyword evidence="2" id="KW-0472">Membrane</keyword>
<keyword evidence="2" id="KW-0812">Transmembrane</keyword>